<feature type="region of interest" description="Disordered" evidence="1">
    <location>
        <begin position="289"/>
        <end position="322"/>
    </location>
</feature>
<keyword evidence="3" id="KW-1185">Reference proteome</keyword>
<dbReference type="EMBL" id="LGTL01000016">
    <property type="protein sequence ID" value="KPA77669.1"/>
    <property type="molecule type" value="Genomic_DNA"/>
</dbReference>
<gene>
    <name evidence="2" type="ORF">ABB37_07012</name>
</gene>
<dbReference type="RefSeq" id="XP_015656107.1">
    <property type="nucleotide sequence ID" value="XM_015805494.1"/>
</dbReference>
<dbReference type="RefSeq" id="XP_015656108.1">
    <property type="nucleotide sequence ID" value="XM_015805495.1"/>
</dbReference>
<feature type="compositionally biased region" description="Acidic residues" evidence="1">
    <location>
        <begin position="503"/>
        <end position="513"/>
    </location>
</feature>
<organism evidence="2 3">
    <name type="scientific">Leptomonas pyrrhocoris</name>
    <name type="common">Firebug parasite</name>
    <dbReference type="NCBI Taxonomy" id="157538"/>
    <lineage>
        <taxon>Eukaryota</taxon>
        <taxon>Discoba</taxon>
        <taxon>Euglenozoa</taxon>
        <taxon>Kinetoplastea</taxon>
        <taxon>Metakinetoplastina</taxon>
        <taxon>Trypanosomatida</taxon>
        <taxon>Trypanosomatidae</taxon>
        <taxon>Leishmaniinae</taxon>
        <taxon>Leptomonas</taxon>
    </lineage>
</organism>
<accession>A0A0N0DTL6</accession>
<feature type="compositionally biased region" description="Basic and acidic residues" evidence="1">
    <location>
        <begin position="131"/>
        <end position="140"/>
    </location>
</feature>
<dbReference type="OrthoDB" id="266679at2759"/>
<feature type="region of interest" description="Disordered" evidence="1">
    <location>
        <begin position="41"/>
        <end position="89"/>
    </location>
</feature>
<name>A0A0N0DTL6_LEPPY</name>
<evidence type="ECO:0000313" key="2">
    <source>
        <dbReference type="EMBL" id="KPA77668.1"/>
    </source>
</evidence>
<feature type="region of interest" description="Disordered" evidence="1">
    <location>
        <begin position="131"/>
        <end position="152"/>
    </location>
</feature>
<dbReference type="Proteomes" id="UP000037923">
    <property type="component" value="Unassembled WGS sequence"/>
</dbReference>
<sequence>MPNLPEHSEATSPHAASANPPLLLPLVAHRFYTDFMARLSAQQRSSAPRSTTSAYGDSSSGNGKKTKTHNGTDGSGGAEEEEEEEDAALRRLSRAQCDAVGPLLWQWLLLLHATAQESRANDNEQHHLSEVDVEEHRADPSHTQALLPPRSRLHTPGQVEQLFQTGLSSLVPAAVGRGAAAAVRTPTADLPAPWHATKDEPYASPSSPYADAHRSLVRALVRLSTNGPLFSSWCALCYECMFALPSVEVAAEAEQRGGGGVEACHPTAPVAVARVQDAWDTACAPYSRGKKTQTVGEGQKTHGNAHPAHQASISGQSNTDDAGASLDAATVAQLWQEVYKHTATNHTGRAGSPGESSAASHAHPLFPLWVSQWYVECCRIASHGRDDGFQVKSVPFTVLRRVMHYLCRRLIEEEEEVVVVGEGSPRLLREMPVSASTTTASTSSVIGESTTKGHRAASSTRQSAPLTVATLTGLALKAPAVDGAGKQRRATREGKRRRGWHDSDDDNDEDGDSSQEKAKSMWEIWCTGDQAGVVALLFSAFYREVSSPTPSLLLRLSFAATPCPLRCGHLSLRRSNSRSRSAKMKAVKRSKKTVRCTVRILHAVVSQGRMRKWRRVMTPVMTPYASFARCTCATGRCVGGPWATPSDTGS</sequence>
<evidence type="ECO:0000313" key="3">
    <source>
        <dbReference type="Proteomes" id="UP000037923"/>
    </source>
</evidence>
<evidence type="ECO:0000256" key="1">
    <source>
        <dbReference type="SAM" id="MobiDB-lite"/>
    </source>
</evidence>
<feature type="compositionally biased region" description="Basic residues" evidence="1">
    <location>
        <begin position="486"/>
        <end position="499"/>
    </location>
</feature>
<proteinExistence type="predicted"/>
<dbReference type="VEuPathDB" id="TriTrypDB:LpyrH10_16_1940"/>
<dbReference type="AlphaFoldDB" id="A0A0N0DTL6"/>
<feature type="region of interest" description="Disordered" evidence="1">
    <location>
        <begin position="482"/>
        <end position="514"/>
    </location>
</feature>
<comment type="caution">
    <text evidence="2">The sequence shown here is derived from an EMBL/GenBank/DDBJ whole genome shotgun (WGS) entry which is preliminary data.</text>
</comment>
<feature type="compositionally biased region" description="Low complexity" evidence="1">
    <location>
        <begin position="434"/>
        <end position="444"/>
    </location>
</feature>
<reference evidence="2 3" key="1">
    <citation type="submission" date="2015-07" db="EMBL/GenBank/DDBJ databases">
        <title>High-quality genome of monoxenous trypanosomatid Leptomonas pyrrhocoris.</title>
        <authorList>
            <person name="Flegontov P."/>
            <person name="Butenko A."/>
            <person name="Firsov S."/>
            <person name="Vlcek C."/>
            <person name="Logacheva M.D."/>
            <person name="Field M."/>
            <person name="Filatov D."/>
            <person name="Flegontova O."/>
            <person name="Gerasimov E."/>
            <person name="Jackson A.P."/>
            <person name="Kelly S."/>
            <person name="Opperdoes F."/>
            <person name="O'Reilly A."/>
            <person name="Votypka J."/>
            <person name="Yurchenko V."/>
            <person name="Lukes J."/>
        </authorList>
    </citation>
    <scope>NUCLEOTIDE SEQUENCE [LARGE SCALE GENOMIC DNA]</scope>
    <source>
        <strain evidence="2">H10</strain>
    </source>
</reference>
<feature type="compositionally biased region" description="Polar residues" evidence="1">
    <location>
        <begin position="311"/>
        <end position="320"/>
    </location>
</feature>
<dbReference type="GeneID" id="26907298"/>
<feature type="compositionally biased region" description="Polar residues" evidence="1">
    <location>
        <begin position="41"/>
        <end position="63"/>
    </location>
</feature>
<dbReference type="OMA" id="MCHRLEA"/>
<protein>
    <submittedName>
        <fullName evidence="2">Uncharacterized protein</fullName>
    </submittedName>
</protein>
<feature type="region of interest" description="Disordered" evidence="1">
    <location>
        <begin position="433"/>
        <end position="463"/>
    </location>
</feature>
<dbReference type="EMBL" id="LGTL01000016">
    <property type="protein sequence ID" value="KPA77668.1"/>
    <property type="molecule type" value="Genomic_DNA"/>
</dbReference>